<evidence type="ECO:0000313" key="1">
    <source>
        <dbReference type="EMBL" id="CAE6872644.1"/>
    </source>
</evidence>
<reference evidence="1 2" key="1">
    <citation type="submission" date="2021-02" db="EMBL/GenBank/DDBJ databases">
        <authorList>
            <person name="Vanwijnsberghe S."/>
        </authorList>
    </citation>
    <scope>NUCLEOTIDE SEQUENCE [LARGE SCALE GENOMIC DNA]</scope>
    <source>
        <strain evidence="1 2">R-69658</strain>
    </source>
</reference>
<gene>
    <name evidence="1" type="ORF">R69658_08238</name>
</gene>
<evidence type="ECO:0000313" key="2">
    <source>
        <dbReference type="Proteomes" id="UP000674425"/>
    </source>
</evidence>
<name>A0ABM8T9L3_9BURK</name>
<sequence length="272" mass="31112">MLHAPRFNASRKGRACWIAYELRGALEENPRYTIEDLWGRYRGTLTRLLKWDRKAFAQIRDFAQKSRSKRLIAVRVVSPHRLDGERADQLRQAALKLYASAERPARISRYSIGRAAKLTHVVCARAAYPRCNEVLDELAETQWHFYARRYLWTLSRLPDGASTSAVCQQAGLWYYKFVELDAYFRARSLTQITRLREGQIVAVLRDCGVGLKWEGPCPEKTFARPGRAYVKKGPGSARATPDRLGATAEVYPHLWQGRQSHAAGVVNCARWC</sequence>
<proteinExistence type="predicted"/>
<dbReference type="EMBL" id="CAJNAU010000320">
    <property type="protein sequence ID" value="CAE6872644.1"/>
    <property type="molecule type" value="Genomic_DNA"/>
</dbReference>
<protein>
    <recommendedName>
        <fullName evidence="3">Transposase</fullName>
    </recommendedName>
</protein>
<keyword evidence="2" id="KW-1185">Reference proteome</keyword>
<comment type="caution">
    <text evidence="1">The sequence shown here is derived from an EMBL/GenBank/DDBJ whole genome shotgun (WGS) entry which is preliminary data.</text>
</comment>
<accession>A0ABM8T9L3</accession>
<dbReference type="Proteomes" id="UP000674425">
    <property type="component" value="Unassembled WGS sequence"/>
</dbReference>
<evidence type="ECO:0008006" key="3">
    <source>
        <dbReference type="Google" id="ProtNLM"/>
    </source>
</evidence>
<organism evidence="1 2">
    <name type="scientific">Paraburkholderia aspalathi</name>
    <dbReference type="NCBI Taxonomy" id="1324617"/>
    <lineage>
        <taxon>Bacteria</taxon>
        <taxon>Pseudomonadati</taxon>
        <taxon>Pseudomonadota</taxon>
        <taxon>Betaproteobacteria</taxon>
        <taxon>Burkholderiales</taxon>
        <taxon>Burkholderiaceae</taxon>
        <taxon>Paraburkholderia</taxon>
    </lineage>
</organism>